<dbReference type="PROSITE" id="PS50817">
    <property type="entry name" value="INTEIN_N_TER"/>
    <property type="match status" value="1"/>
</dbReference>
<keyword evidence="2" id="KW-0732">Signal</keyword>
<accession>A0A4U5MRJ4</accession>
<dbReference type="SUPFAM" id="SSF81995">
    <property type="entry name" value="beta-sandwich domain of Sec23/24"/>
    <property type="match status" value="1"/>
</dbReference>
<dbReference type="InterPro" id="IPR003586">
    <property type="entry name" value="Hint_dom_C"/>
</dbReference>
<name>A0A4U5MRJ4_STECR</name>
<dbReference type="InterPro" id="IPR001767">
    <property type="entry name" value="Hedgehog_Hint"/>
</dbReference>
<dbReference type="AlphaFoldDB" id="A0A4U5MRJ4"/>
<dbReference type="CDD" id="cd00081">
    <property type="entry name" value="Hint"/>
    <property type="match status" value="1"/>
</dbReference>
<gene>
    <name evidence="5" type="ORF">L596_019729</name>
</gene>
<evidence type="ECO:0000256" key="1">
    <source>
        <dbReference type="ARBA" id="ARBA00022473"/>
    </source>
</evidence>
<dbReference type="GO" id="GO:0016540">
    <property type="term" value="P:protein autoprocessing"/>
    <property type="evidence" value="ECO:0007669"/>
    <property type="project" value="InterPro"/>
</dbReference>
<dbReference type="EMBL" id="AZBU02000006">
    <property type="protein sequence ID" value="TKR72254.1"/>
    <property type="molecule type" value="Genomic_DNA"/>
</dbReference>
<protein>
    <recommendedName>
        <fullName evidence="7">Hint domain-containing protein</fullName>
    </recommendedName>
</protein>
<proteinExistence type="predicted"/>
<feature type="domain" description="Hint" evidence="4">
    <location>
        <begin position="276"/>
        <end position="385"/>
    </location>
</feature>
<feature type="signal peptide" evidence="2">
    <location>
        <begin position="1"/>
        <end position="18"/>
    </location>
</feature>
<keyword evidence="1" id="KW-0217">Developmental protein</keyword>
<dbReference type="InterPro" id="IPR052140">
    <property type="entry name" value="Dev_Signal_Hedgehog-like"/>
</dbReference>
<dbReference type="Proteomes" id="UP000298663">
    <property type="component" value="Unassembled WGS sequence"/>
</dbReference>
<dbReference type="InterPro" id="IPR006141">
    <property type="entry name" value="Intein_N"/>
</dbReference>
<dbReference type="SUPFAM" id="SSF51294">
    <property type="entry name" value="Hedgehog/intein (Hint) domain"/>
    <property type="match status" value="1"/>
</dbReference>
<keyword evidence="6" id="KW-1185">Reference proteome</keyword>
<evidence type="ECO:0008006" key="7">
    <source>
        <dbReference type="Google" id="ProtNLM"/>
    </source>
</evidence>
<dbReference type="SMART" id="SM00305">
    <property type="entry name" value="HintC"/>
    <property type="match status" value="1"/>
</dbReference>
<reference evidence="5 6" key="1">
    <citation type="journal article" date="2015" name="Genome Biol.">
        <title>Comparative genomics of Steinernema reveals deeply conserved gene regulatory networks.</title>
        <authorList>
            <person name="Dillman A.R."/>
            <person name="Macchietto M."/>
            <person name="Porter C.F."/>
            <person name="Rogers A."/>
            <person name="Williams B."/>
            <person name="Antoshechkin I."/>
            <person name="Lee M.M."/>
            <person name="Goodwin Z."/>
            <person name="Lu X."/>
            <person name="Lewis E.E."/>
            <person name="Goodrich-Blair H."/>
            <person name="Stock S.P."/>
            <person name="Adams B.J."/>
            <person name="Sternberg P.W."/>
            <person name="Mortazavi A."/>
        </authorList>
    </citation>
    <scope>NUCLEOTIDE SEQUENCE [LARGE SCALE GENOMIC DNA]</scope>
    <source>
        <strain evidence="5 6">ALL</strain>
    </source>
</reference>
<feature type="domain" description="Hint" evidence="3">
    <location>
        <begin position="387"/>
        <end position="431"/>
    </location>
</feature>
<comment type="caution">
    <text evidence="5">The sequence shown here is derived from an EMBL/GenBank/DDBJ whole genome shotgun (WGS) entry which is preliminary data.</text>
</comment>
<dbReference type="Pfam" id="PF01079">
    <property type="entry name" value="Hint"/>
    <property type="match status" value="1"/>
</dbReference>
<organism evidence="5 6">
    <name type="scientific">Steinernema carpocapsae</name>
    <name type="common">Entomopathogenic nematode</name>
    <dbReference type="NCBI Taxonomy" id="34508"/>
    <lineage>
        <taxon>Eukaryota</taxon>
        <taxon>Metazoa</taxon>
        <taxon>Ecdysozoa</taxon>
        <taxon>Nematoda</taxon>
        <taxon>Chromadorea</taxon>
        <taxon>Rhabditida</taxon>
        <taxon>Tylenchina</taxon>
        <taxon>Panagrolaimomorpha</taxon>
        <taxon>Strongyloidoidea</taxon>
        <taxon>Steinernematidae</taxon>
        <taxon>Steinernema</taxon>
    </lineage>
</organism>
<dbReference type="STRING" id="34508.A0A4U5MRJ4"/>
<dbReference type="PANTHER" id="PTHR46706:SF12">
    <property type="entry name" value="PROTEIN QUA-1-RELATED"/>
    <property type="match status" value="1"/>
</dbReference>
<dbReference type="InterPro" id="IPR036844">
    <property type="entry name" value="Hint_dom_sf"/>
</dbReference>
<dbReference type="PANTHER" id="PTHR46706">
    <property type="entry name" value="PROTEIN QUA-1-RELATED"/>
    <property type="match status" value="1"/>
</dbReference>
<evidence type="ECO:0000313" key="5">
    <source>
        <dbReference type="EMBL" id="TKR72254.1"/>
    </source>
</evidence>
<feature type="chain" id="PRO_5020610514" description="Hint domain-containing protein" evidence="2">
    <location>
        <begin position="19"/>
        <end position="487"/>
    </location>
</feature>
<evidence type="ECO:0000259" key="4">
    <source>
        <dbReference type="SMART" id="SM00306"/>
    </source>
</evidence>
<evidence type="ECO:0000259" key="3">
    <source>
        <dbReference type="SMART" id="SM00305"/>
    </source>
</evidence>
<sequence length="487" mass="53830">MIRTGVLVLLVCAALGSAVFCGRKKLAVSVEVLENGEISVKCGSPYCAEHLRNPRSALGKRLQIKRISHSGSSLREHDAVEAYFPDLAPYDENRGEFFVKSGEIIRGGVDGNGNFDYLKEIIRMEHTDEGAVYKVVAGRVPCADALPKDDPKPKVYQAPIVEPEQTIVAPDNLEVFEDTNLDELVTPEPTSTTTNASIFGFHQPPPNQVVQPQPFQPQPGQGFQGQGFQGQAFQVQPFQGQVFQPQPQPLPVEPVQPIQFYQPVIPTIFGGGGYGLFCFSDDTMVKTADGRKIRMDEITMKDWLMSFNGSKLIYSKMETWLHRMPKLKSEFFRFKLENGKMLKLTAKHYIYKSSCSGGDLPLNLIPKKAFLAEDVNVGDCLFTVSDNYDVEMSPVTKIDIVEQTGIYAPMTTNGNIIVNDVLASCHSVLRNEYLYKTFQEITGMMTGVKNFLLGKDASAPSSIVDLPVGTGFVIDLMTSVLPSMKSF</sequence>
<reference evidence="5 6" key="2">
    <citation type="journal article" date="2019" name="G3 (Bethesda)">
        <title>Hybrid Assembly of the Genome of the Entomopathogenic Nematode Steinernema carpocapsae Identifies the X-Chromosome.</title>
        <authorList>
            <person name="Serra L."/>
            <person name="Macchietto M."/>
            <person name="Macias-Munoz A."/>
            <person name="McGill C.J."/>
            <person name="Rodriguez I.M."/>
            <person name="Rodriguez B."/>
            <person name="Murad R."/>
            <person name="Mortazavi A."/>
        </authorList>
    </citation>
    <scope>NUCLEOTIDE SEQUENCE [LARGE SCALE GENOMIC DNA]</scope>
    <source>
        <strain evidence="5 6">ALL</strain>
    </source>
</reference>
<dbReference type="InterPro" id="IPR003587">
    <property type="entry name" value="Hint_dom_N"/>
</dbReference>
<evidence type="ECO:0000313" key="6">
    <source>
        <dbReference type="Proteomes" id="UP000298663"/>
    </source>
</evidence>
<evidence type="ECO:0000256" key="2">
    <source>
        <dbReference type="SAM" id="SignalP"/>
    </source>
</evidence>
<dbReference type="GO" id="GO:0016539">
    <property type="term" value="P:intein-mediated protein splicing"/>
    <property type="evidence" value="ECO:0007669"/>
    <property type="project" value="InterPro"/>
</dbReference>
<dbReference type="OrthoDB" id="5212at2759"/>
<dbReference type="Gene3D" id="2.170.16.10">
    <property type="entry name" value="Hedgehog/Intein (Hint) domain"/>
    <property type="match status" value="1"/>
</dbReference>
<dbReference type="SMART" id="SM00306">
    <property type="entry name" value="HintN"/>
    <property type="match status" value="1"/>
</dbReference>